<evidence type="ECO:0000313" key="2">
    <source>
        <dbReference type="EMBL" id="GAA1978044.1"/>
    </source>
</evidence>
<comment type="caution">
    <text evidence="2">The sequence shown here is derived from an EMBL/GenBank/DDBJ whole genome shotgun (WGS) entry which is preliminary data.</text>
</comment>
<accession>A0ABN2S1D4</accession>
<dbReference type="EMBL" id="BAAAOH010000001">
    <property type="protein sequence ID" value="GAA1978044.1"/>
    <property type="molecule type" value="Genomic_DNA"/>
</dbReference>
<dbReference type="RefSeq" id="WP_344058929.1">
    <property type="nucleotide sequence ID" value="NZ_BAAAOH010000001.1"/>
</dbReference>
<reference evidence="2 3" key="1">
    <citation type="journal article" date="2019" name="Int. J. Syst. Evol. Microbiol.">
        <title>The Global Catalogue of Microorganisms (GCM) 10K type strain sequencing project: providing services to taxonomists for standard genome sequencing and annotation.</title>
        <authorList>
            <consortium name="The Broad Institute Genomics Platform"/>
            <consortium name="The Broad Institute Genome Sequencing Center for Infectious Disease"/>
            <person name="Wu L."/>
            <person name="Ma J."/>
        </authorList>
    </citation>
    <scope>NUCLEOTIDE SEQUENCE [LARGE SCALE GENOMIC DNA]</scope>
    <source>
        <strain evidence="2 3">JCM 14902</strain>
    </source>
</reference>
<keyword evidence="3" id="KW-1185">Reference proteome</keyword>
<evidence type="ECO:0000256" key="1">
    <source>
        <dbReference type="SAM" id="Phobius"/>
    </source>
</evidence>
<sequence length="106" mass="11426">MGPHIDDHVERVRVRRAPKFSVFLLVGAGLGIIVALILTLAFSGTDGISPNTGLIYSQGQVFGFLALICIAVGLAVGGIVALIFDRRSSRHTREVIVDHLRVHPED</sequence>
<evidence type="ECO:0000313" key="3">
    <source>
        <dbReference type="Proteomes" id="UP001500326"/>
    </source>
</evidence>
<feature type="transmembrane region" description="Helical" evidence="1">
    <location>
        <begin position="20"/>
        <end position="42"/>
    </location>
</feature>
<keyword evidence="1" id="KW-0472">Membrane</keyword>
<protein>
    <recommendedName>
        <fullName evidence="4">Potassium transporter Trk</fullName>
    </recommendedName>
</protein>
<feature type="transmembrane region" description="Helical" evidence="1">
    <location>
        <begin position="62"/>
        <end position="84"/>
    </location>
</feature>
<name>A0ABN2S1D4_9MICO</name>
<evidence type="ECO:0008006" key="4">
    <source>
        <dbReference type="Google" id="ProtNLM"/>
    </source>
</evidence>
<keyword evidence="1" id="KW-1133">Transmembrane helix</keyword>
<proteinExistence type="predicted"/>
<dbReference type="Proteomes" id="UP001500326">
    <property type="component" value="Unassembled WGS sequence"/>
</dbReference>
<keyword evidence="1" id="KW-0812">Transmembrane</keyword>
<gene>
    <name evidence="2" type="ORF">GCM10009777_08960</name>
</gene>
<organism evidence="2 3">
    <name type="scientific">Microbacterium pumilum</name>
    <dbReference type="NCBI Taxonomy" id="344165"/>
    <lineage>
        <taxon>Bacteria</taxon>
        <taxon>Bacillati</taxon>
        <taxon>Actinomycetota</taxon>
        <taxon>Actinomycetes</taxon>
        <taxon>Micrococcales</taxon>
        <taxon>Microbacteriaceae</taxon>
        <taxon>Microbacterium</taxon>
    </lineage>
</organism>